<protein>
    <submittedName>
        <fullName evidence="2">ADP-ribosylglycohydrolase-domain-containing protein</fullName>
    </submittedName>
</protein>
<evidence type="ECO:0000313" key="2">
    <source>
        <dbReference type="EMBL" id="KAJ7078312.1"/>
    </source>
</evidence>
<gene>
    <name evidence="2" type="ORF">B0H15DRAFT_940973</name>
</gene>
<feature type="binding site" evidence="1">
    <location>
        <position position="309"/>
    </location>
    <ligand>
        <name>Mg(2+)</name>
        <dbReference type="ChEBI" id="CHEBI:18420"/>
        <label>1</label>
    </ligand>
</feature>
<dbReference type="Proteomes" id="UP001222325">
    <property type="component" value="Unassembled WGS sequence"/>
</dbReference>
<evidence type="ECO:0000313" key="3">
    <source>
        <dbReference type="Proteomes" id="UP001222325"/>
    </source>
</evidence>
<dbReference type="Pfam" id="PF03747">
    <property type="entry name" value="ADP_ribosyl_GH"/>
    <property type="match status" value="1"/>
</dbReference>
<dbReference type="PANTHER" id="PTHR16222">
    <property type="entry name" value="ADP-RIBOSYLGLYCOHYDROLASE"/>
    <property type="match status" value="1"/>
</dbReference>
<dbReference type="EMBL" id="JARJCN010000067">
    <property type="protein sequence ID" value="KAJ7078312.1"/>
    <property type="molecule type" value="Genomic_DNA"/>
</dbReference>
<dbReference type="InterPro" id="IPR050792">
    <property type="entry name" value="ADP-ribosylglycohydrolase"/>
</dbReference>
<feature type="binding site" evidence="1">
    <location>
        <position position="80"/>
    </location>
    <ligand>
        <name>Mg(2+)</name>
        <dbReference type="ChEBI" id="CHEBI:18420"/>
        <label>1</label>
    </ligand>
</feature>
<dbReference type="InterPro" id="IPR036705">
    <property type="entry name" value="Ribosyl_crysJ1_sf"/>
</dbReference>
<keyword evidence="1" id="KW-0479">Metal-binding</keyword>
<comment type="cofactor">
    <cofactor evidence="1">
        <name>Mg(2+)</name>
        <dbReference type="ChEBI" id="CHEBI:18420"/>
    </cofactor>
    <text evidence="1">Binds 2 magnesium ions per subunit.</text>
</comment>
<dbReference type="Gene3D" id="1.10.4080.10">
    <property type="entry name" value="ADP-ribosylation/Crystallin J1"/>
    <property type="match status" value="1"/>
</dbReference>
<feature type="binding site" evidence="1">
    <location>
        <position position="307"/>
    </location>
    <ligand>
        <name>Mg(2+)</name>
        <dbReference type="ChEBI" id="CHEBI:18420"/>
        <label>1</label>
    </ligand>
</feature>
<evidence type="ECO:0000256" key="1">
    <source>
        <dbReference type="PIRSR" id="PIRSR605502-1"/>
    </source>
</evidence>
<feature type="binding site" evidence="1">
    <location>
        <position position="310"/>
    </location>
    <ligand>
        <name>Mg(2+)</name>
        <dbReference type="ChEBI" id="CHEBI:18420"/>
        <label>1</label>
    </ligand>
</feature>
<reference evidence="2" key="1">
    <citation type="submission" date="2023-03" db="EMBL/GenBank/DDBJ databases">
        <title>Massive genome expansion in bonnet fungi (Mycena s.s.) driven by repeated elements and novel gene families across ecological guilds.</title>
        <authorList>
            <consortium name="Lawrence Berkeley National Laboratory"/>
            <person name="Harder C.B."/>
            <person name="Miyauchi S."/>
            <person name="Viragh M."/>
            <person name="Kuo A."/>
            <person name="Thoen E."/>
            <person name="Andreopoulos B."/>
            <person name="Lu D."/>
            <person name="Skrede I."/>
            <person name="Drula E."/>
            <person name="Henrissat B."/>
            <person name="Morin E."/>
            <person name="Kohler A."/>
            <person name="Barry K."/>
            <person name="LaButti K."/>
            <person name="Morin E."/>
            <person name="Salamov A."/>
            <person name="Lipzen A."/>
            <person name="Mereny Z."/>
            <person name="Hegedus B."/>
            <person name="Baldrian P."/>
            <person name="Stursova M."/>
            <person name="Weitz H."/>
            <person name="Taylor A."/>
            <person name="Grigoriev I.V."/>
            <person name="Nagy L.G."/>
            <person name="Martin F."/>
            <person name="Kauserud H."/>
        </authorList>
    </citation>
    <scope>NUCLEOTIDE SEQUENCE</scope>
    <source>
        <strain evidence="2">CBHHK173m</strain>
    </source>
</reference>
<sequence>MSQPTMSDSQVLDRAEGALFGSALGDAIGIYTEFMSPAQALEAYGSAAPSFTLVEPETKLHNDTHRCELLSRARLERAWTDDTDHTILMMFSYLRMRDLSPADFAVRLHSWCSQGLRVLDRLPMGLGKTVGGVVFSPGYTSAPEKTALEHWETHGRTLAPNGSLMRTTPVGVICITKTEPETFDAAVRMGAVTHADPRCALSVGIVATLVRALCRGELADAAQLRAHIERQWAHMAATLPAQLALLDRAEFEAHAYAESLAALVLADRAMGYVYKCLGAALWCLRRVLTREETFRSAMTALVMCAGDADTNGAVAGALMGALCGYRYLPAEWRDGMRHAEWYRGKIGAVCVVAGLKEGEYDSEGDVETTLDGGKGFIAEEEMKRREMGIMEKMLYSERDRREAADAKAKQLKAARGWRSWLPRT</sequence>
<dbReference type="InterPro" id="IPR005502">
    <property type="entry name" value="Ribosyl_crysJ1"/>
</dbReference>
<comment type="caution">
    <text evidence="2">The sequence shown here is derived from an EMBL/GenBank/DDBJ whole genome shotgun (WGS) entry which is preliminary data.</text>
</comment>
<dbReference type="PANTHER" id="PTHR16222:SF28">
    <property type="entry name" value="ADP-RIBOSYLGLYCOHYDROLASE"/>
    <property type="match status" value="1"/>
</dbReference>
<accession>A0AAD6TT32</accession>
<dbReference type="GO" id="GO:0046872">
    <property type="term" value="F:metal ion binding"/>
    <property type="evidence" value="ECO:0007669"/>
    <property type="project" value="UniProtKB-KW"/>
</dbReference>
<keyword evidence="1" id="KW-0460">Magnesium</keyword>
<proteinExistence type="predicted"/>
<organism evidence="2 3">
    <name type="scientific">Mycena belliarum</name>
    <dbReference type="NCBI Taxonomy" id="1033014"/>
    <lineage>
        <taxon>Eukaryota</taxon>
        <taxon>Fungi</taxon>
        <taxon>Dikarya</taxon>
        <taxon>Basidiomycota</taxon>
        <taxon>Agaricomycotina</taxon>
        <taxon>Agaricomycetes</taxon>
        <taxon>Agaricomycetidae</taxon>
        <taxon>Agaricales</taxon>
        <taxon>Marasmiineae</taxon>
        <taxon>Mycenaceae</taxon>
        <taxon>Mycena</taxon>
    </lineage>
</organism>
<feature type="binding site" evidence="1">
    <location>
        <position position="82"/>
    </location>
    <ligand>
        <name>Mg(2+)</name>
        <dbReference type="ChEBI" id="CHEBI:18420"/>
        <label>1</label>
    </ligand>
</feature>
<feature type="binding site" evidence="1">
    <location>
        <position position="81"/>
    </location>
    <ligand>
        <name>Mg(2+)</name>
        <dbReference type="ChEBI" id="CHEBI:18420"/>
        <label>1</label>
    </ligand>
</feature>
<keyword evidence="3" id="KW-1185">Reference proteome</keyword>
<dbReference type="AlphaFoldDB" id="A0AAD6TT32"/>
<name>A0AAD6TT32_9AGAR</name>
<dbReference type="SUPFAM" id="SSF101478">
    <property type="entry name" value="ADP-ribosylglycohydrolase"/>
    <property type="match status" value="1"/>
</dbReference>